<reference evidence="2" key="1">
    <citation type="journal article" date="2013" name="Mol. Plant Microbe Interact.">
        <title>Global aspects of pacC regulation of pathogenicity genes in Colletotrichum gloeosporioides as revealed by transcriptome analysis.</title>
        <authorList>
            <person name="Alkan N."/>
            <person name="Meng X."/>
            <person name="Friedlander G."/>
            <person name="Reuveni E."/>
            <person name="Sukno S."/>
            <person name="Sherman A."/>
            <person name="Thon M."/>
            <person name="Fluhr R."/>
            <person name="Prusky D."/>
        </authorList>
    </citation>
    <scope>NUCLEOTIDE SEQUENCE [LARGE SCALE GENOMIC DNA]</scope>
    <source>
        <strain evidence="2">Cg-14</strain>
    </source>
</reference>
<sequence length="15" mass="1846">MSILLYFFTNTYYGI</sequence>
<protein>
    <submittedName>
        <fullName evidence="1">Uncharacterized protein</fullName>
    </submittedName>
</protein>
<name>T0LDF4_COLGC</name>
<evidence type="ECO:0000313" key="2">
    <source>
        <dbReference type="Proteomes" id="UP000015530"/>
    </source>
</evidence>
<comment type="caution">
    <text evidence="1">The sequence shown here is derived from an EMBL/GenBank/DDBJ whole genome shotgun (WGS) entry which is preliminary data.</text>
</comment>
<accession>T0LDF4</accession>
<gene>
    <name evidence="1" type="ORF">CGLO_14589</name>
</gene>
<dbReference type="HOGENOM" id="CLU_3434136_0_0_1"/>
<dbReference type="EMBL" id="AMYD01003424">
    <property type="protein sequence ID" value="EQB46365.1"/>
    <property type="molecule type" value="Genomic_DNA"/>
</dbReference>
<organism evidence="1 2">
    <name type="scientific">Colletotrichum gloeosporioides (strain Cg-14)</name>
    <name type="common">Anthracnose fungus</name>
    <name type="synonym">Glomerella cingulata</name>
    <dbReference type="NCBI Taxonomy" id="1237896"/>
    <lineage>
        <taxon>Eukaryota</taxon>
        <taxon>Fungi</taxon>
        <taxon>Dikarya</taxon>
        <taxon>Ascomycota</taxon>
        <taxon>Pezizomycotina</taxon>
        <taxon>Sordariomycetes</taxon>
        <taxon>Hypocreomycetidae</taxon>
        <taxon>Glomerellales</taxon>
        <taxon>Glomerellaceae</taxon>
        <taxon>Colletotrichum</taxon>
        <taxon>Colletotrichum gloeosporioides species complex</taxon>
    </lineage>
</organism>
<dbReference type="Proteomes" id="UP000015530">
    <property type="component" value="Unassembled WGS sequence"/>
</dbReference>
<proteinExistence type="predicted"/>
<evidence type="ECO:0000313" key="1">
    <source>
        <dbReference type="EMBL" id="EQB46365.1"/>
    </source>
</evidence>